<feature type="region of interest" description="Disordered" evidence="1">
    <location>
        <begin position="39"/>
        <end position="59"/>
    </location>
</feature>
<evidence type="ECO:0000313" key="3">
    <source>
        <dbReference type="Proteomes" id="UP000273119"/>
    </source>
</evidence>
<protein>
    <recommendedName>
        <fullName evidence="4">DUF4439 domain-containing protein</fullName>
    </recommendedName>
</protein>
<proteinExistence type="predicted"/>
<dbReference type="AlphaFoldDB" id="A0A496PJZ9"/>
<name>A0A496PJZ9_9MICC</name>
<evidence type="ECO:0000313" key="2">
    <source>
        <dbReference type="EMBL" id="RKW70777.1"/>
    </source>
</evidence>
<reference evidence="2 3" key="1">
    <citation type="submission" date="2018-07" db="EMBL/GenBank/DDBJ databases">
        <title>Arthrobacter sp. nov., isolated from raw cow's milk with high bacterial count.</title>
        <authorList>
            <person name="Hahne J."/>
            <person name="Isele D."/>
            <person name="Lipski A."/>
        </authorList>
    </citation>
    <scope>NUCLEOTIDE SEQUENCE [LARGE SCALE GENOMIC DNA]</scope>
    <source>
        <strain evidence="2 3">JZ R-183</strain>
    </source>
</reference>
<organism evidence="2 3">
    <name type="scientific">Galactobacter caseinivorans</name>
    <dbReference type="NCBI Taxonomy" id="2676123"/>
    <lineage>
        <taxon>Bacteria</taxon>
        <taxon>Bacillati</taxon>
        <taxon>Actinomycetota</taxon>
        <taxon>Actinomycetes</taxon>
        <taxon>Micrococcales</taxon>
        <taxon>Micrococcaceae</taxon>
        <taxon>Galactobacter</taxon>
    </lineage>
</organism>
<dbReference type="RefSeq" id="WP_121484803.1">
    <property type="nucleotide sequence ID" value="NZ_QQXL01000003.1"/>
</dbReference>
<dbReference type="EMBL" id="QQXL01000003">
    <property type="protein sequence ID" value="RKW70777.1"/>
    <property type="molecule type" value="Genomic_DNA"/>
</dbReference>
<evidence type="ECO:0008006" key="4">
    <source>
        <dbReference type="Google" id="ProtNLM"/>
    </source>
</evidence>
<keyword evidence="3" id="KW-1185">Reference proteome</keyword>
<accession>A0A496PJZ9</accession>
<sequence>MSATFGPSTSPGARILRGCGVALVAATWVGLTITTAADGAGVRPGDSASQIAAPDSWDASTPARALPRLAEQTLPLQGAEGKKLHASLAEAVRWLGPQAPAKDREADQAAVAALPALTAQTNRERTLAAATDSLRLAKDLTAAALVAPPEQARRLFTAAGTLDDAARAAFAALKQKAPSKSGVKAALAQAAAQSPAPSGTGQPTLTQRVSPALAGTLCTGDAAVAQSAAPGATASGSGSSPASAPTAAVKPAQGLAVWPAQDRELSAQRAQAFHQAAASTARLTYATEVVADRTKSTGLSARAEQLGVVLRQMQSAQPAGCAPVLSATAGATNVYVKGGTKTLVSARLALADQLRDAAAAVPGDARLALAQQWWAERTR</sequence>
<evidence type="ECO:0000256" key="1">
    <source>
        <dbReference type="SAM" id="MobiDB-lite"/>
    </source>
</evidence>
<gene>
    <name evidence="2" type="ORF">DWQ67_06690</name>
</gene>
<dbReference type="Proteomes" id="UP000273119">
    <property type="component" value="Unassembled WGS sequence"/>
</dbReference>
<comment type="caution">
    <text evidence="2">The sequence shown here is derived from an EMBL/GenBank/DDBJ whole genome shotgun (WGS) entry which is preliminary data.</text>
</comment>